<dbReference type="InterPro" id="IPR007197">
    <property type="entry name" value="rSAM"/>
</dbReference>
<dbReference type="EMBL" id="BSRI01000001">
    <property type="protein sequence ID" value="GLV56020.1"/>
    <property type="molecule type" value="Genomic_DNA"/>
</dbReference>
<accession>A0ABQ6FRU0</accession>
<keyword evidence="2" id="KW-0479">Metal-binding</keyword>
<dbReference type="RefSeq" id="WP_338250875.1">
    <property type="nucleotide sequence ID" value="NZ_BSRI01000001.1"/>
</dbReference>
<evidence type="ECO:0000256" key="3">
    <source>
        <dbReference type="ARBA" id="ARBA00023004"/>
    </source>
</evidence>
<evidence type="ECO:0000313" key="7">
    <source>
        <dbReference type="Proteomes" id="UP001344906"/>
    </source>
</evidence>
<evidence type="ECO:0000313" key="6">
    <source>
        <dbReference type="EMBL" id="GLV56020.1"/>
    </source>
</evidence>
<organism evidence="6 7">
    <name type="scientific">Dictyobacter halimunensis</name>
    <dbReference type="NCBI Taxonomy" id="3026934"/>
    <lineage>
        <taxon>Bacteria</taxon>
        <taxon>Bacillati</taxon>
        <taxon>Chloroflexota</taxon>
        <taxon>Ktedonobacteria</taxon>
        <taxon>Ktedonobacterales</taxon>
        <taxon>Dictyobacteraceae</taxon>
        <taxon>Dictyobacter</taxon>
    </lineage>
</organism>
<evidence type="ECO:0000256" key="1">
    <source>
        <dbReference type="ARBA" id="ARBA00022691"/>
    </source>
</evidence>
<dbReference type="InterPro" id="IPR013785">
    <property type="entry name" value="Aldolase_TIM"/>
</dbReference>
<dbReference type="SFLD" id="SFLDG01067">
    <property type="entry name" value="SPASM/twitch_domain_containing"/>
    <property type="match status" value="1"/>
</dbReference>
<evidence type="ECO:0000259" key="5">
    <source>
        <dbReference type="PROSITE" id="PS51918"/>
    </source>
</evidence>
<dbReference type="InterPro" id="IPR050377">
    <property type="entry name" value="Radical_SAM_PqqE_MftC-like"/>
</dbReference>
<gene>
    <name evidence="6" type="ORF">KDH_28640</name>
</gene>
<dbReference type="Gene3D" id="3.20.20.70">
    <property type="entry name" value="Aldolase class I"/>
    <property type="match status" value="1"/>
</dbReference>
<dbReference type="PANTHER" id="PTHR11228">
    <property type="entry name" value="RADICAL SAM DOMAIN PROTEIN"/>
    <property type="match status" value="1"/>
</dbReference>
<comment type="caution">
    <text evidence="6">The sequence shown here is derived from an EMBL/GenBank/DDBJ whole genome shotgun (WGS) entry which is preliminary data.</text>
</comment>
<dbReference type="Pfam" id="PF04055">
    <property type="entry name" value="Radical_SAM"/>
    <property type="match status" value="1"/>
</dbReference>
<dbReference type="CDD" id="cd01335">
    <property type="entry name" value="Radical_SAM"/>
    <property type="match status" value="1"/>
</dbReference>
<keyword evidence="3" id="KW-0408">Iron</keyword>
<dbReference type="InterPro" id="IPR006638">
    <property type="entry name" value="Elp3/MiaA/NifB-like_rSAM"/>
</dbReference>
<evidence type="ECO:0000256" key="2">
    <source>
        <dbReference type="ARBA" id="ARBA00022723"/>
    </source>
</evidence>
<keyword evidence="4" id="KW-0411">Iron-sulfur</keyword>
<dbReference type="Proteomes" id="UP001344906">
    <property type="component" value="Unassembled WGS sequence"/>
</dbReference>
<dbReference type="SMART" id="SM00729">
    <property type="entry name" value="Elp3"/>
    <property type="match status" value="1"/>
</dbReference>
<dbReference type="SUPFAM" id="SSF102114">
    <property type="entry name" value="Radical SAM enzymes"/>
    <property type="match status" value="1"/>
</dbReference>
<keyword evidence="7" id="KW-1185">Reference proteome</keyword>
<protein>
    <recommendedName>
        <fullName evidence="5">Radical SAM core domain-containing protein</fullName>
    </recommendedName>
</protein>
<dbReference type="InterPro" id="IPR058240">
    <property type="entry name" value="rSAM_sf"/>
</dbReference>
<keyword evidence="1" id="KW-0949">S-adenosyl-L-methionine</keyword>
<dbReference type="PROSITE" id="PS51918">
    <property type="entry name" value="RADICAL_SAM"/>
    <property type="match status" value="1"/>
</dbReference>
<name>A0ABQ6FRU0_9CHLR</name>
<dbReference type="PANTHER" id="PTHR11228:SF22">
    <property type="entry name" value="PEPTIDE BIOSYNTHESIS PROTEIN YYDG-RELATED"/>
    <property type="match status" value="1"/>
</dbReference>
<sequence>MLERQVVDMPLVHTDESGDGTDLLHRLWIYTNYDCNLSCSYCVAESFVGAARNGVALQEVCRLIDEAVELGMTELFLTGGEPFILHDIFSMLQYGLERMHVTVLSNGILLRGKRLQQVEALSHRECLTIQISLDGSDASTHDFYRGTGSWQKAIDAIVRLKAAGFHVRLGTTETPENRHDLPAMCQLHRRLGIPDEDHIVRPLVRRGFSTKGMAVSLPALEPEVTADRHGIYWHPVATDPDLLISPDLFPLRDAVEHIKEIRSSMLAVTGGAASRFR</sequence>
<proteinExistence type="predicted"/>
<reference evidence="6 7" key="1">
    <citation type="submission" date="2023-02" db="EMBL/GenBank/DDBJ databases">
        <title>Dictyobacter halimunensis sp. nov., a new member of the class Ktedonobacteria from forest soil in a geothermal area.</title>
        <authorList>
            <person name="Rachmania M.K."/>
            <person name="Ningsih F."/>
            <person name="Sakai Y."/>
            <person name="Yabe S."/>
            <person name="Yokota A."/>
            <person name="Sjamsuridzal W."/>
        </authorList>
    </citation>
    <scope>NUCLEOTIDE SEQUENCE [LARGE SCALE GENOMIC DNA]</scope>
    <source>
        <strain evidence="6 7">S3.2.2.5</strain>
    </source>
</reference>
<feature type="domain" description="Radical SAM core" evidence="5">
    <location>
        <begin position="21"/>
        <end position="235"/>
    </location>
</feature>
<evidence type="ECO:0000256" key="4">
    <source>
        <dbReference type="ARBA" id="ARBA00023014"/>
    </source>
</evidence>
<dbReference type="SFLD" id="SFLDS00029">
    <property type="entry name" value="Radical_SAM"/>
    <property type="match status" value="1"/>
</dbReference>